<keyword evidence="2" id="KW-1185">Reference proteome</keyword>
<proteinExistence type="predicted"/>
<organism evidence="1 2">
    <name type="scientific">Cichlidogyrus casuarinus</name>
    <dbReference type="NCBI Taxonomy" id="1844966"/>
    <lineage>
        <taxon>Eukaryota</taxon>
        <taxon>Metazoa</taxon>
        <taxon>Spiralia</taxon>
        <taxon>Lophotrochozoa</taxon>
        <taxon>Platyhelminthes</taxon>
        <taxon>Monogenea</taxon>
        <taxon>Monopisthocotylea</taxon>
        <taxon>Dactylogyridea</taxon>
        <taxon>Ancyrocephalidae</taxon>
        <taxon>Cichlidogyrus</taxon>
    </lineage>
</organism>
<evidence type="ECO:0000313" key="1">
    <source>
        <dbReference type="EMBL" id="KAL3321037.1"/>
    </source>
</evidence>
<sequence length="72" mass="8214">MKSRLRDEKKAHLIVFGLSMQAKLFGVLKVACVKAGFSRPQSARRFGKERKDAQGKVKLRLLRLTFSDLVPR</sequence>
<comment type="caution">
    <text evidence="1">The sequence shown here is derived from an EMBL/GenBank/DDBJ whole genome shotgun (WGS) entry which is preliminary data.</text>
</comment>
<dbReference type="AlphaFoldDB" id="A0ABD2QPG9"/>
<accession>A0ABD2QPG9</accession>
<dbReference type="Proteomes" id="UP001626550">
    <property type="component" value="Unassembled WGS sequence"/>
</dbReference>
<dbReference type="EMBL" id="JBJKFK010000014">
    <property type="protein sequence ID" value="KAL3321037.1"/>
    <property type="molecule type" value="Genomic_DNA"/>
</dbReference>
<reference evidence="1 2" key="1">
    <citation type="submission" date="2024-11" db="EMBL/GenBank/DDBJ databases">
        <title>Adaptive evolution of stress response genes in parasites aligns with host niche diversity.</title>
        <authorList>
            <person name="Hahn C."/>
            <person name="Resl P."/>
        </authorList>
    </citation>
    <scope>NUCLEOTIDE SEQUENCE [LARGE SCALE GENOMIC DNA]</scope>
    <source>
        <strain evidence="1">EGGRZ-B1_66</strain>
        <tissue evidence="1">Body</tissue>
    </source>
</reference>
<name>A0ABD2QPG9_9PLAT</name>
<gene>
    <name evidence="1" type="ORF">Ciccas_000276</name>
</gene>
<evidence type="ECO:0000313" key="2">
    <source>
        <dbReference type="Proteomes" id="UP001626550"/>
    </source>
</evidence>
<protein>
    <submittedName>
        <fullName evidence="1">Uncharacterized protein</fullName>
    </submittedName>
</protein>